<dbReference type="SUPFAM" id="SSF51735">
    <property type="entry name" value="NAD(P)-binding Rossmann-fold domains"/>
    <property type="match status" value="2"/>
</dbReference>
<keyword evidence="2" id="KW-0472">Membrane</keyword>
<dbReference type="InterPro" id="IPR036721">
    <property type="entry name" value="RCK_C_sf"/>
</dbReference>
<dbReference type="eggNOG" id="COG0490">
    <property type="taxonomic scope" value="Bacteria"/>
</dbReference>
<keyword evidence="6" id="KW-1185">Reference proteome</keyword>
<dbReference type="InParanoid" id="Q2LW65"/>
<dbReference type="EMBL" id="CP000252">
    <property type="protein sequence ID" value="ABC78327.1"/>
    <property type="molecule type" value="Genomic_DNA"/>
</dbReference>
<dbReference type="PRINTS" id="PR00169">
    <property type="entry name" value="KCHANNEL"/>
</dbReference>
<dbReference type="GO" id="GO:0005886">
    <property type="term" value="C:plasma membrane"/>
    <property type="evidence" value="ECO:0007669"/>
    <property type="project" value="UniProtKB-SubCell"/>
</dbReference>
<evidence type="ECO:0000313" key="5">
    <source>
        <dbReference type="EMBL" id="ABC78327.1"/>
    </source>
</evidence>
<dbReference type="InterPro" id="IPR013099">
    <property type="entry name" value="K_chnl_dom"/>
</dbReference>
<feature type="transmembrane region" description="Helical" evidence="2">
    <location>
        <begin position="116"/>
        <end position="142"/>
    </location>
</feature>
<keyword evidence="5" id="KW-0406">Ion transport</keyword>
<feature type="domain" description="RCK C-terminal" evidence="4">
    <location>
        <begin position="515"/>
        <end position="598"/>
    </location>
</feature>
<dbReference type="Gene3D" id="3.30.70.1450">
    <property type="entry name" value="Regulator of K+ conductance, C-terminal domain"/>
    <property type="match status" value="2"/>
</dbReference>
<dbReference type="Proteomes" id="UP000001933">
    <property type="component" value="Chromosome"/>
</dbReference>
<evidence type="ECO:0000259" key="3">
    <source>
        <dbReference type="PROSITE" id="PS51201"/>
    </source>
</evidence>
<dbReference type="PROSITE" id="PS51201">
    <property type="entry name" value="RCK_N"/>
    <property type="match status" value="2"/>
</dbReference>
<sequence length="599" mass="67453">MGPCQYNRHFKNLPALVENISGSLSVSKIRESTLKLSPAVFTTYFQGESAKSNIRLLIRFIFFLAIMITFFSVAFHFLMAYEGREHSWITGFYWTLTVMTTLGFGDITFSSDLGRAFSILVLMSGVFLILTLLPFTFIKFFYAPWIEAEARNRAPSELPRETKDHVIITHHDPVTVALIEKLKDHRQDYVLLEEDFQRALQLYDAGFRVAVGNIDDPETYRKVWADQAALIVATNRDEINTNIAFTVRELSETVPIVTTADSPYSEDILQMAGSSKVLQLYDMLGRSLATWTIGGECRANIISRFDELIIAEFPALGTPLVGKTLAESALREKFGVTVVGIWERGKFDIPHAGSLISRNSVLVLAGSEENLAAYDEIYAFYHICQLSTNPVLIVGGGRVGCTIAEQFKERDMPYLIIEKNPRRLQEEMNYVVGDAADIRTLQNAWIEEASAAVITTHDDATNIYLTKYMRSLRPDMQLLSRANLDRNVSTLHRAGADFVMSYSSLGANAIFNFLKNEETLMLAEGLNIFRIKAPETLVGKSLAQSGIRERTACSVVAMKMEGVMMINPDPKMPIRRNAELILIGDYEGERKFLQWDENE</sequence>
<dbReference type="AlphaFoldDB" id="Q2LW65"/>
<dbReference type="OrthoDB" id="9799090at2"/>
<evidence type="ECO:0000256" key="2">
    <source>
        <dbReference type="SAM" id="Phobius"/>
    </source>
</evidence>
<protein>
    <submittedName>
        <fullName evidence="5">Potassium channel protein</fullName>
    </submittedName>
</protein>
<organism evidence="5 6">
    <name type="scientific">Syntrophus aciditrophicus (strain SB)</name>
    <dbReference type="NCBI Taxonomy" id="56780"/>
    <lineage>
        <taxon>Bacteria</taxon>
        <taxon>Pseudomonadati</taxon>
        <taxon>Thermodesulfobacteriota</taxon>
        <taxon>Syntrophia</taxon>
        <taxon>Syntrophales</taxon>
        <taxon>Syntrophaceae</taxon>
        <taxon>Syntrophus</taxon>
    </lineage>
</organism>
<name>Q2LW65_SYNAS</name>
<proteinExistence type="predicted"/>
<feature type="domain" description="RCK N-terminal" evidence="3">
    <location>
        <begin position="163"/>
        <end position="278"/>
    </location>
</feature>
<evidence type="ECO:0000259" key="4">
    <source>
        <dbReference type="PROSITE" id="PS51202"/>
    </source>
</evidence>
<evidence type="ECO:0000256" key="1">
    <source>
        <dbReference type="ARBA" id="ARBA00004651"/>
    </source>
</evidence>
<evidence type="ECO:0000313" key="6">
    <source>
        <dbReference type="Proteomes" id="UP000001933"/>
    </source>
</evidence>
<dbReference type="HOGENOM" id="CLU_035216_0_0_7"/>
<feature type="domain" description="RCK N-terminal" evidence="3">
    <location>
        <begin position="388"/>
        <end position="500"/>
    </location>
</feature>
<comment type="subcellular location">
    <subcellularLocation>
        <location evidence="1">Cell membrane</location>
        <topology evidence="1">Multi-pass membrane protein</topology>
    </subcellularLocation>
</comment>
<reference evidence="5 6" key="1">
    <citation type="journal article" date="2007" name="Proc. Natl. Acad. Sci. U.S.A.">
        <title>The genome of Syntrophus aciditrophicus: life at the thermodynamic limit of microbial growth.</title>
        <authorList>
            <person name="McInerney M.J."/>
            <person name="Rohlin L."/>
            <person name="Mouttaki H."/>
            <person name="Kim U."/>
            <person name="Krupp R.S."/>
            <person name="Rios-Hernandez L."/>
            <person name="Sieber J."/>
            <person name="Struchtemeyer C.G."/>
            <person name="Bhattacharyya A."/>
            <person name="Campbell J.W."/>
            <person name="Gunsalus R.P."/>
        </authorList>
    </citation>
    <scope>NUCLEOTIDE SEQUENCE [LARGE SCALE GENOMIC DNA]</scope>
    <source>
        <strain evidence="5 6">SB</strain>
    </source>
</reference>
<dbReference type="InterPro" id="IPR036291">
    <property type="entry name" value="NAD(P)-bd_dom_sf"/>
</dbReference>
<feature type="domain" description="RCK C-terminal" evidence="4">
    <location>
        <begin position="296"/>
        <end position="380"/>
    </location>
</feature>
<dbReference type="Gene3D" id="3.40.50.720">
    <property type="entry name" value="NAD(P)-binding Rossmann-like Domain"/>
    <property type="match status" value="2"/>
</dbReference>
<dbReference type="PANTHER" id="PTHR43833">
    <property type="entry name" value="POTASSIUM CHANNEL PROTEIN 2-RELATED-RELATED"/>
    <property type="match status" value="1"/>
</dbReference>
<gene>
    <name evidence="5" type="ORF">SYN_01216</name>
</gene>
<keyword evidence="2" id="KW-0812">Transmembrane</keyword>
<dbReference type="Pfam" id="PF02254">
    <property type="entry name" value="TrkA_N"/>
    <property type="match status" value="2"/>
</dbReference>
<dbReference type="SUPFAM" id="SSF116726">
    <property type="entry name" value="TrkA C-terminal domain-like"/>
    <property type="match status" value="2"/>
</dbReference>
<dbReference type="PROSITE" id="PS51202">
    <property type="entry name" value="RCK_C"/>
    <property type="match status" value="2"/>
</dbReference>
<dbReference type="PANTHER" id="PTHR43833:SF13">
    <property type="entry name" value="POTASSIUM CHANNEL PROTEIN 2-RELATED"/>
    <property type="match status" value="1"/>
</dbReference>
<dbReference type="eggNOG" id="COG1226">
    <property type="taxonomic scope" value="Bacteria"/>
</dbReference>
<dbReference type="SUPFAM" id="SSF81324">
    <property type="entry name" value="Voltage-gated potassium channels"/>
    <property type="match status" value="1"/>
</dbReference>
<dbReference type="KEGG" id="sat:SYN_01216"/>
<feature type="transmembrane region" description="Helical" evidence="2">
    <location>
        <begin position="91"/>
        <end position="109"/>
    </location>
</feature>
<accession>Q2LW65</accession>
<dbReference type="GO" id="GO:0008324">
    <property type="term" value="F:monoatomic cation transmembrane transporter activity"/>
    <property type="evidence" value="ECO:0007669"/>
    <property type="project" value="InterPro"/>
</dbReference>
<dbReference type="Pfam" id="PF07885">
    <property type="entry name" value="Ion_trans_2"/>
    <property type="match status" value="1"/>
</dbReference>
<keyword evidence="2" id="KW-1133">Transmembrane helix</keyword>
<dbReference type="STRING" id="56780.SYN_01216"/>
<feature type="transmembrane region" description="Helical" evidence="2">
    <location>
        <begin position="56"/>
        <end position="79"/>
    </location>
</feature>
<dbReference type="InterPro" id="IPR050721">
    <property type="entry name" value="Trk_Ktr_HKT_K-transport"/>
</dbReference>
<dbReference type="Pfam" id="PF02080">
    <property type="entry name" value="TrkA_C"/>
    <property type="match status" value="2"/>
</dbReference>
<dbReference type="Gene3D" id="1.10.287.70">
    <property type="match status" value="1"/>
</dbReference>
<dbReference type="InterPro" id="IPR006037">
    <property type="entry name" value="RCK_C"/>
</dbReference>
<keyword evidence="5" id="KW-0407">Ion channel</keyword>
<keyword evidence="5" id="KW-0813">Transport</keyword>
<dbReference type="GO" id="GO:0006813">
    <property type="term" value="P:potassium ion transport"/>
    <property type="evidence" value="ECO:0007669"/>
    <property type="project" value="InterPro"/>
</dbReference>
<dbReference type="InterPro" id="IPR003148">
    <property type="entry name" value="RCK_N"/>
</dbReference>